<evidence type="ECO:0000313" key="1">
    <source>
        <dbReference type="EMBL" id="PJF19214.1"/>
    </source>
</evidence>
<name>A0A2H9TNA3_9FUNG</name>
<accession>A0A2H9TNA3</accession>
<protein>
    <submittedName>
        <fullName evidence="1">Uncharacterized protein</fullName>
    </submittedName>
</protein>
<reference evidence="1 2" key="1">
    <citation type="submission" date="2016-10" db="EMBL/GenBank/DDBJ databases">
        <title>The genome of Paramicrosporidium saccamoebae is the missing link in understanding Cryptomycota and Microsporidia evolution.</title>
        <authorList>
            <person name="Quandt C.A."/>
            <person name="Beaudet D."/>
            <person name="Corsaro D."/>
            <person name="Michel R."/>
            <person name="Corradi N."/>
            <person name="James T."/>
        </authorList>
    </citation>
    <scope>NUCLEOTIDE SEQUENCE [LARGE SCALE GENOMIC DNA]</scope>
    <source>
        <strain evidence="1 2">KSL3</strain>
    </source>
</reference>
<gene>
    <name evidence="1" type="ORF">PSACC_00959</name>
</gene>
<sequence>MRSPTPGLLASNRLPTGMTITHILTRSTIKIVFDNERIDYIESGPRGRATYKVYHLEESRCQDGYCTAYWILGLLPSRKTTIPVFDWLKRTKFNDSNQGELEAWVNARLNVDHYTVFIIDVQVPSVDNLFTEEGSTFFDSSDLGMEKMVGTLWNRLQTKTMNLKFLLAIILGLTVAVKIRVLSPTRELLQTELTVRSVKITQMLTKAYIHVTFKMNRIYELDIHPLERILYKLYGYNKDPLGRPRASGVIGDFVSIYWMIVLLPAKLESQDPDDWLALTGFSDANQEAFEQWYNYRSTEDDYTVVIIDVQVPEWRTFEDSKDLPILDMPKSVREADVGADQ</sequence>
<evidence type="ECO:0000313" key="2">
    <source>
        <dbReference type="Proteomes" id="UP000240830"/>
    </source>
</evidence>
<organism evidence="1 2">
    <name type="scientific">Paramicrosporidium saccamoebae</name>
    <dbReference type="NCBI Taxonomy" id="1246581"/>
    <lineage>
        <taxon>Eukaryota</taxon>
        <taxon>Fungi</taxon>
        <taxon>Fungi incertae sedis</taxon>
        <taxon>Cryptomycota</taxon>
        <taxon>Cryptomycota incertae sedis</taxon>
        <taxon>Paramicrosporidium</taxon>
    </lineage>
</organism>
<comment type="caution">
    <text evidence="1">The sequence shown here is derived from an EMBL/GenBank/DDBJ whole genome shotgun (WGS) entry which is preliminary data.</text>
</comment>
<dbReference type="EMBL" id="MTSL01000073">
    <property type="protein sequence ID" value="PJF19214.1"/>
    <property type="molecule type" value="Genomic_DNA"/>
</dbReference>
<dbReference type="Proteomes" id="UP000240830">
    <property type="component" value="Unassembled WGS sequence"/>
</dbReference>
<dbReference type="AlphaFoldDB" id="A0A2H9TNA3"/>
<keyword evidence="2" id="KW-1185">Reference proteome</keyword>
<proteinExistence type="predicted"/>